<dbReference type="InterPro" id="IPR036322">
    <property type="entry name" value="WD40_repeat_dom_sf"/>
</dbReference>
<dbReference type="AlphaFoldDB" id="A0A8H5LLW4"/>
<accession>A0A8H5LLW4</accession>
<evidence type="ECO:0000313" key="1">
    <source>
        <dbReference type="EMBL" id="KAF5362360.1"/>
    </source>
</evidence>
<dbReference type="OrthoDB" id="3266532at2759"/>
<dbReference type="InterPro" id="IPR015943">
    <property type="entry name" value="WD40/YVTN_repeat-like_dom_sf"/>
</dbReference>
<dbReference type="Gene3D" id="2.130.10.10">
    <property type="entry name" value="YVTN repeat-like/Quinoprotein amine dehydrogenase"/>
    <property type="match status" value="1"/>
</dbReference>
<protein>
    <submittedName>
        <fullName evidence="1">Uncharacterized protein</fullName>
    </submittedName>
</protein>
<name>A0A8H5LLW4_9AGAR</name>
<proteinExistence type="predicted"/>
<dbReference type="InterPro" id="IPR001680">
    <property type="entry name" value="WD40_rpt"/>
</dbReference>
<sequence>MLEYICNSLRSVIDQGTILHFIHQSFVDFLLSPECPDEFAIKEVEQQHQLSVLCLTTMLQQLHFNICRLDTSSLKNADVPDIENRVKTNILPLLSYANCFVAGHLHHTAFDEHLMDEVRTVFKEKLLYWLEVMSLLKEMNRVVPILRTILNCVIMQENGITEFVRDALQFVAAFGVPITQSAPHIYLSALPFAPEQSLVGKYFLPRFPRLLTLTTGKPDHWSQCVFVLESNLNDPITAVTFSHDERSFASVSRKGSICIWDSEMGIQISGPFTIQSTQPGFNISGLDFSPDRKHVIANYPKGRWS</sequence>
<dbReference type="Proteomes" id="UP000559027">
    <property type="component" value="Unassembled WGS sequence"/>
</dbReference>
<keyword evidence="2" id="KW-1185">Reference proteome</keyword>
<dbReference type="Pfam" id="PF00400">
    <property type="entry name" value="WD40"/>
    <property type="match status" value="1"/>
</dbReference>
<dbReference type="SUPFAM" id="SSF50978">
    <property type="entry name" value="WD40 repeat-like"/>
    <property type="match status" value="1"/>
</dbReference>
<dbReference type="EMBL" id="JAACJO010000002">
    <property type="protein sequence ID" value="KAF5362360.1"/>
    <property type="molecule type" value="Genomic_DNA"/>
</dbReference>
<comment type="caution">
    <text evidence="1">The sequence shown here is derived from an EMBL/GenBank/DDBJ whole genome shotgun (WGS) entry which is preliminary data.</text>
</comment>
<gene>
    <name evidence="1" type="ORF">D9756_002793</name>
</gene>
<reference evidence="1 2" key="1">
    <citation type="journal article" date="2020" name="ISME J.">
        <title>Uncovering the hidden diversity of litter-decomposition mechanisms in mushroom-forming fungi.</title>
        <authorList>
            <person name="Floudas D."/>
            <person name="Bentzer J."/>
            <person name="Ahren D."/>
            <person name="Johansson T."/>
            <person name="Persson P."/>
            <person name="Tunlid A."/>
        </authorList>
    </citation>
    <scope>NUCLEOTIDE SEQUENCE [LARGE SCALE GENOMIC DNA]</scope>
    <source>
        <strain evidence="1 2">CBS 146.42</strain>
    </source>
</reference>
<evidence type="ECO:0000313" key="2">
    <source>
        <dbReference type="Proteomes" id="UP000559027"/>
    </source>
</evidence>
<organism evidence="1 2">
    <name type="scientific">Leucocoprinus leucothites</name>
    <dbReference type="NCBI Taxonomy" id="201217"/>
    <lineage>
        <taxon>Eukaryota</taxon>
        <taxon>Fungi</taxon>
        <taxon>Dikarya</taxon>
        <taxon>Basidiomycota</taxon>
        <taxon>Agaricomycotina</taxon>
        <taxon>Agaricomycetes</taxon>
        <taxon>Agaricomycetidae</taxon>
        <taxon>Agaricales</taxon>
        <taxon>Agaricineae</taxon>
        <taxon>Agaricaceae</taxon>
        <taxon>Leucocoprinus</taxon>
    </lineage>
</organism>